<dbReference type="Proteomes" id="UP000264006">
    <property type="component" value="Chromosome"/>
</dbReference>
<dbReference type="OrthoDB" id="5244325at2"/>
<keyword evidence="1" id="KW-0472">Membrane</keyword>
<accession>A0A346XT91</accession>
<evidence type="ECO:0000313" key="2">
    <source>
        <dbReference type="EMBL" id="AXV05438.1"/>
    </source>
</evidence>
<dbReference type="AlphaFoldDB" id="A0A346XT91"/>
<organism evidence="2 3">
    <name type="scientific">Euzebya pacifica</name>
    <dbReference type="NCBI Taxonomy" id="1608957"/>
    <lineage>
        <taxon>Bacteria</taxon>
        <taxon>Bacillati</taxon>
        <taxon>Actinomycetota</taxon>
        <taxon>Nitriliruptoria</taxon>
        <taxon>Euzebyales</taxon>
    </lineage>
</organism>
<feature type="transmembrane region" description="Helical" evidence="1">
    <location>
        <begin position="21"/>
        <end position="41"/>
    </location>
</feature>
<dbReference type="RefSeq" id="WP_114590250.1">
    <property type="nucleotide sequence ID" value="NZ_CAXIBR010000004.1"/>
</dbReference>
<keyword evidence="3" id="KW-1185">Reference proteome</keyword>
<protein>
    <submittedName>
        <fullName evidence="2">Uncharacterized protein</fullName>
    </submittedName>
</protein>
<evidence type="ECO:0000256" key="1">
    <source>
        <dbReference type="SAM" id="Phobius"/>
    </source>
</evidence>
<gene>
    <name evidence="2" type="ORF">DVS28_a0737</name>
</gene>
<proteinExistence type="predicted"/>
<sequence length="84" mass="9076">MSDFPEDYPYASVEAERRIKTVTTIISFVSVGMLLVGLYLALLTPSIGPGSLLTLIGFVALIFLPFIGKRMRNAALAREAGQDA</sequence>
<dbReference type="KEGG" id="euz:DVS28_a0737"/>
<dbReference type="EMBL" id="CP031165">
    <property type="protein sequence ID" value="AXV05438.1"/>
    <property type="molecule type" value="Genomic_DNA"/>
</dbReference>
<reference evidence="2 3" key="1">
    <citation type="submission" date="2018-09" db="EMBL/GenBank/DDBJ databases">
        <title>Complete genome sequence of Euzebya sp. DY32-46 isolated from seawater of Pacific Ocean.</title>
        <authorList>
            <person name="Xu L."/>
            <person name="Wu Y.-H."/>
            <person name="Xu X.-W."/>
        </authorList>
    </citation>
    <scope>NUCLEOTIDE SEQUENCE [LARGE SCALE GENOMIC DNA]</scope>
    <source>
        <strain evidence="2 3">DY32-46</strain>
    </source>
</reference>
<feature type="transmembrane region" description="Helical" evidence="1">
    <location>
        <begin position="47"/>
        <end position="68"/>
    </location>
</feature>
<name>A0A346XT91_9ACTN</name>
<keyword evidence="1" id="KW-0812">Transmembrane</keyword>
<evidence type="ECO:0000313" key="3">
    <source>
        <dbReference type="Proteomes" id="UP000264006"/>
    </source>
</evidence>
<keyword evidence="1" id="KW-1133">Transmembrane helix</keyword>